<keyword evidence="1" id="KW-0378">Hydrolase</keyword>
<dbReference type="Pfam" id="PF09411">
    <property type="entry name" value="PagL"/>
    <property type="match status" value="1"/>
</dbReference>
<organism evidence="1 2">
    <name type="scientific">Nisaea acidiphila</name>
    <dbReference type="NCBI Taxonomy" id="1862145"/>
    <lineage>
        <taxon>Bacteria</taxon>
        <taxon>Pseudomonadati</taxon>
        <taxon>Pseudomonadota</taxon>
        <taxon>Alphaproteobacteria</taxon>
        <taxon>Rhodospirillales</taxon>
        <taxon>Thalassobaculaceae</taxon>
        <taxon>Nisaea</taxon>
    </lineage>
</organism>
<name>A0A9J7AUZ5_9PROT</name>
<gene>
    <name evidence="1" type="ORF">NUH88_05535</name>
</gene>
<dbReference type="AlphaFoldDB" id="A0A9J7AUZ5"/>
<reference evidence="1" key="1">
    <citation type="submission" date="2022-08" db="EMBL/GenBank/DDBJ databases">
        <title>Nisaea acidiphila sp. nov., isolated from a marine algal debris and emended description of the genus Nisaea Urios et al. 2008.</title>
        <authorList>
            <person name="Kwon K."/>
        </authorList>
    </citation>
    <scope>NUCLEOTIDE SEQUENCE</scope>
    <source>
        <strain evidence="1">MEBiC11861</strain>
    </source>
</reference>
<evidence type="ECO:0000313" key="2">
    <source>
        <dbReference type="Proteomes" id="UP001060336"/>
    </source>
</evidence>
<proteinExistence type="predicted"/>
<evidence type="ECO:0000313" key="1">
    <source>
        <dbReference type="EMBL" id="UUX51151.1"/>
    </source>
</evidence>
<dbReference type="EMBL" id="CP102480">
    <property type="protein sequence ID" value="UUX51151.1"/>
    <property type="molecule type" value="Genomic_DNA"/>
</dbReference>
<dbReference type="InterPro" id="IPR018550">
    <property type="entry name" value="Lipid-A_deacylase-rel"/>
</dbReference>
<dbReference type="Proteomes" id="UP001060336">
    <property type="component" value="Chromosome"/>
</dbReference>
<protein>
    <submittedName>
        <fullName evidence="1">Acyloxyacyl hydrolase</fullName>
    </submittedName>
</protein>
<dbReference type="KEGG" id="naci:NUH88_05535"/>
<dbReference type="Gene3D" id="2.40.160.20">
    <property type="match status" value="1"/>
</dbReference>
<accession>A0A9J7AUZ5</accession>
<dbReference type="RefSeq" id="WP_257770463.1">
    <property type="nucleotide sequence ID" value="NZ_CP102480.1"/>
</dbReference>
<sequence>MRAVLQGGIPVKRFLSVATAALAFLVSSNVSVRAEEPAFLSLGAGVYDVIDNETTAEARVEYRFSEQNKLWLFTPFVGFMATAEGATYGYGGIGVDIFFGKRWVLTPNFAAGIYGNGDGKDLGSAIEFRSGVEFAYRFDDYSRLGLTFHHISNAGIDEQNPGTESVMLMYSVPFDKLFGN</sequence>
<keyword evidence="2" id="KW-1185">Reference proteome</keyword>
<dbReference type="GO" id="GO:0016787">
    <property type="term" value="F:hydrolase activity"/>
    <property type="evidence" value="ECO:0007669"/>
    <property type="project" value="UniProtKB-KW"/>
</dbReference>